<evidence type="ECO:0000313" key="11">
    <source>
        <dbReference type="EMBL" id="WSD19400.1"/>
    </source>
</evidence>
<dbReference type="PROSITE" id="PS50011">
    <property type="entry name" value="PROTEIN_KINASE_DOM"/>
    <property type="match status" value="1"/>
</dbReference>
<dbReference type="GO" id="GO:0016301">
    <property type="term" value="F:kinase activity"/>
    <property type="evidence" value="ECO:0007669"/>
    <property type="project" value="UniProtKB-KW"/>
</dbReference>
<keyword evidence="2" id="KW-0723">Serine/threonine-protein kinase</keyword>
<organism evidence="11 12">
    <name type="scientific">Streptomyces phaeochromogenes</name>
    <dbReference type="NCBI Taxonomy" id="1923"/>
    <lineage>
        <taxon>Bacteria</taxon>
        <taxon>Bacillati</taxon>
        <taxon>Actinomycetota</taxon>
        <taxon>Actinomycetes</taxon>
        <taxon>Kitasatosporales</taxon>
        <taxon>Streptomycetaceae</taxon>
        <taxon>Streptomyces</taxon>
        <taxon>Streptomyces phaeochromogenes group</taxon>
    </lineage>
</organism>
<evidence type="ECO:0000256" key="4">
    <source>
        <dbReference type="ARBA" id="ARBA00022741"/>
    </source>
</evidence>
<name>A0ABZ1HMC8_STRPH</name>
<keyword evidence="5 11" id="KW-0418">Kinase</keyword>
<dbReference type="Pfam" id="PF00069">
    <property type="entry name" value="Pkinase"/>
    <property type="match status" value="1"/>
</dbReference>
<keyword evidence="9" id="KW-0812">Transmembrane</keyword>
<dbReference type="Proteomes" id="UP001340816">
    <property type="component" value="Chromosome"/>
</dbReference>
<protein>
    <recommendedName>
        <fullName evidence="1">non-specific serine/threonine protein kinase</fullName>
        <ecNumber evidence="1">2.7.11.1</ecNumber>
    </recommendedName>
</protein>
<sequence length="641" mass="65134">MPQQNSASPDAGAERLVAGRYRLLSVLGEGGMGTVWRARDEVLHREVAVKEVRAPVGQTAAQVERMYTRLEREAWAAARISARGVVTVHDVATDDDRPWIVMELVRGRSLADVIGSQGALPPREAARIGTEVLDALRAAHGAGVLHRDVKPANVLLADDGRVVLTDFGIATVEGDSALTMTGELVGSPEYLAPERALGRNPGPASDLWSLGALLYTAVQGRSPFRRTSPLSTLRAIVDDELPPPHRAGPLVSVIEGLMRKDPDDRMSAVEAERELRLAGADGTSGAGTAAPSVPQPAADTDELPTAESPLGETAPTATATATTGVPAATDPRGMAATADVPAATEPAASGASANTAPAVPEAGPTATAAIPPAEPPTATAAIPPAATDPRAPYVQAHPSPPGAVPEAGAATAEPAAPASGKAESPTESAGPVSGPVPTVVSAMPASPGAIGPEDAKASGPGSTGRRRRIGYATAAGAVVLALLVGGLIYGLSGDGESSKGAGSPTGQAQAPSTGAASSGSDDTDEQPVSVTATGGATTYAGDCPPADSQAPWFTATFTVSELPFQFSYRWVSTNGSVIDRQWRTLSFPDGGPRTHKETVRLSTYAKSGTLRSEMAVEIRSPFEAVSNSVPFSVTCASTNGG</sequence>
<keyword evidence="3" id="KW-0808">Transferase</keyword>
<keyword evidence="9" id="KW-1133">Transmembrane helix</keyword>
<dbReference type="SMART" id="SM00220">
    <property type="entry name" value="S_TKc"/>
    <property type="match status" value="1"/>
</dbReference>
<evidence type="ECO:0000256" key="5">
    <source>
        <dbReference type="ARBA" id="ARBA00022777"/>
    </source>
</evidence>
<reference evidence="11 12" key="1">
    <citation type="submission" date="2022-10" db="EMBL/GenBank/DDBJ databases">
        <title>The complete genomes of actinobacterial strains from the NBC collection.</title>
        <authorList>
            <person name="Joergensen T.S."/>
            <person name="Alvarez Arevalo M."/>
            <person name="Sterndorff E.B."/>
            <person name="Faurdal D."/>
            <person name="Vuksanovic O."/>
            <person name="Mourched A.-S."/>
            <person name="Charusanti P."/>
            <person name="Shaw S."/>
            <person name="Blin K."/>
            <person name="Weber T."/>
        </authorList>
    </citation>
    <scope>NUCLEOTIDE SEQUENCE [LARGE SCALE GENOMIC DNA]</scope>
    <source>
        <strain evidence="11 12">NBC 01752</strain>
    </source>
</reference>
<feature type="binding site" evidence="7">
    <location>
        <position position="50"/>
    </location>
    <ligand>
        <name>ATP</name>
        <dbReference type="ChEBI" id="CHEBI:30616"/>
    </ligand>
</feature>
<evidence type="ECO:0000313" key="12">
    <source>
        <dbReference type="Proteomes" id="UP001340816"/>
    </source>
</evidence>
<evidence type="ECO:0000256" key="8">
    <source>
        <dbReference type="SAM" id="MobiDB-lite"/>
    </source>
</evidence>
<dbReference type="InterPro" id="IPR017441">
    <property type="entry name" value="Protein_kinase_ATP_BS"/>
</dbReference>
<dbReference type="SUPFAM" id="SSF56112">
    <property type="entry name" value="Protein kinase-like (PK-like)"/>
    <property type="match status" value="1"/>
</dbReference>
<dbReference type="PROSITE" id="PS00108">
    <property type="entry name" value="PROTEIN_KINASE_ST"/>
    <property type="match status" value="1"/>
</dbReference>
<feature type="transmembrane region" description="Helical" evidence="9">
    <location>
        <begin position="469"/>
        <end position="491"/>
    </location>
</feature>
<dbReference type="EC" id="2.7.11.1" evidence="1"/>
<evidence type="ECO:0000256" key="9">
    <source>
        <dbReference type="SAM" id="Phobius"/>
    </source>
</evidence>
<evidence type="ECO:0000256" key="2">
    <source>
        <dbReference type="ARBA" id="ARBA00022527"/>
    </source>
</evidence>
<feature type="compositionally biased region" description="Low complexity" evidence="8">
    <location>
        <begin position="278"/>
        <end position="290"/>
    </location>
</feature>
<evidence type="ECO:0000259" key="10">
    <source>
        <dbReference type="PROSITE" id="PS50011"/>
    </source>
</evidence>
<evidence type="ECO:0000256" key="1">
    <source>
        <dbReference type="ARBA" id="ARBA00012513"/>
    </source>
</evidence>
<keyword evidence="6 7" id="KW-0067">ATP-binding</keyword>
<proteinExistence type="predicted"/>
<dbReference type="InterPro" id="IPR008271">
    <property type="entry name" value="Ser/Thr_kinase_AS"/>
</dbReference>
<feature type="region of interest" description="Disordered" evidence="8">
    <location>
        <begin position="278"/>
        <end position="465"/>
    </location>
</feature>
<keyword evidence="9" id="KW-0472">Membrane</keyword>
<keyword evidence="4 7" id="KW-0547">Nucleotide-binding</keyword>
<feature type="domain" description="Protein kinase" evidence="10">
    <location>
        <begin position="21"/>
        <end position="277"/>
    </location>
</feature>
<dbReference type="EMBL" id="CP109135">
    <property type="protein sequence ID" value="WSD19400.1"/>
    <property type="molecule type" value="Genomic_DNA"/>
</dbReference>
<gene>
    <name evidence="11" type="ORF">OHB35_42585</name>
</gene>
<feature type="compositionally biased region" description="Low complexity" evidence="8">
    <location>
        <begin position="341"/>
        <end position="392"/>
    </location>
</feature>
<feature type="compositionally biased region" description="Polar residues" evidence="8">
    <location>
        <begin position="504"/>
        <end position="530"/>
    </location>
</feature>
<feature type="compositionally biased region" description="Low complexity" evidence="8">
    <location>
        <begin position="313"/>
        <end position="329"/>
    </location>
</feature>
<evidence type="ECO:0000256" key="3">
    <source>
        <dbReference type="ARBA" id="ARBA00022679"/>
    </source>
</evidence>
<dbReference type="GeneID" id="93927040"/>
<dbReference type="Gene3D" id="3.30.200.20">
    <property type="entry name" value="Phosphorylase Kinase, domain 1"/>
    <property type="match status" value="1"/>
</dbReference>
<dbReference type="PROSITE" id="PS00107">
    <property type="entry name" value="PROTEIN_KINASE_ATP"/>
    <property type="match status" value="1"/>
</dbReference>
<dbReference type="InterPro" id="IPR000719">
    <property type="entry name" value="Prot_kinase_dom"/>
</dbReference>
<feature type="compositionally biased region" description="Low complexity" evidence="8">
    <location>
        <begin position="531"/>
        <end position="541"/>
    </location>
</feature>
<evidence type="ECO:0000256" key="6">
    <source>
        <dbReference type="ARBA" id="ARBA00022840"/>
    </source>
</evidence>
<feature type="compositionally biased region" description="Low complexity" evidence="8">
    <location>
        <begin position="404"/>
        <end position="442"/>
    </location>
</feature>
<dbReference type="CDD" id="cd14014">
    <property type="entry name" value="STKc_PknB_like"/>
    <property type="match status" value="1"/>
</dbReference>
<evidence type="ECO:0000256" key="7">
    <source>
        <dbReference type="PROSITE-ProRule" id="PRU10141"/>
    </source>
</evidence>
<accession>A0ABZ1HMC8</accession>
<keyword evidence="12" id="KW-1185">Reference proteome</keyword>
<dbReference type="RefSeq" id="WP_326761470.1">
    <property type="nucleotide sequence ID" value="NZ_CP108382.1"/>
</dbReference>
<dbReference type="PANTHER" id="PTHR43289">
    <property type="entry name" value="MITOGEN-ACTIVATED PROTEIN KINASE KINASE KINASE 20-RELATED"/>
    <property type="match status" value="1"/>
</dbReference>
<dbReference type="InterPro" id="IPR011009">
    <property type="entry name" value="Kinase-like_dom_sf"/>
</dbReference>
<dbReference type="PANTHER" id="PTHR43289:SF6">
    <property type="entry name" value="SERINE_THREONINE-PROTEIN KINASE NEKL-3"/>
    <property type="match status" value="1"/>
</dbReference>
<feature type="region of interest" description="Disordered" evidence="8">
    <location>
        <begin position="495"/>
        <end position="543"/>
    </location>
</feature>
<dbReference type="Gene3D" id="1.10.510.10">
    <property type="entry name" value="Transferase(Phosphotransferase) domain 1"/>
    <property type="match status" value="1"/>
</dbReference>